<dbReference type="SUPFAM" id="SSF81383">
    <property type="entry name" value="F-box domain"/>
    <property type="match status" value="1"/>
</dbReference>
<dbReference type="Gene3D" id="2.120.10.80">
    <property type="entry name" value="Kelch-type beta propeller"/>
    <property type="match status" value="2"/>
</dbReference>
<dbReference type="FunFam" id="2.120.10.80:FF:000193">
    <property type="entry name" value="F-box/kelch-repeat protein isoform A"/>
    <property type="match status" value="1"/>
</dbReference>
<dbReference type="PANTHER" id="PTHR47712">
    <property type="entry name" value="OS09G0555300 PROTEIN"/>
    <property type="match status" value="1"/>
</dbReference>
<accession>A0AAD7LHK2</accession>
<keyword evidence="4" id="KW-1185">Reference proteome</keyword>
<dbReference type="SMART" id="SM00256">
    <property type="entry name" value="FBOX"/>
    <property type="match status" value="1"/>
</dbReference>
<dbReference type="SMART" id="SM00612">
    <property type="entry name" value="Kelch"/>
    <property type="match status" value="2"/>
</dbReference>
<dbReference type="GO" id="GO:0019005">
    <property type="term" value="C:SCF ubiquitin ligase complex"/>
    <property type="evidence" value="ECO:0007669"/>
    <property type="project" value="TreeGrafter"/>
</dbReference>
<proteinExistence type="predicted"/>
<dbReference type="Pfam" id="PF01344">
    <property type="entry name" value="Kelch_1"/>
    <property type="match status" value="2"/>
</dbReference>
<dbReference type="CDD" id="cd22157">
    <property type="entry name" value="F-box_AtFBW1-like"/>
    <property type="match status" value="1"/>
</dbReference>
<dbReference type="EMBL" id="JARAOO010000008">
    <property type="protein sequence ID" value="KAJ7957992.1"/>
    <property type="molecule type" value="Genomic_DNA"/>
</dbReference>
<name>A0AAD7LHK2_QUISA</name>
<protein>
    <submittedName>
        <fullName evidence="3">F-box/kelch-repeat protein</fullName>
    </submittedName>
</protein>
<feature type="domain" description="F-box" evidence="2">
    <location>
        <begin position="144"/>
        <end position="189"/>
    </location>
</feature>
<evidence type="ECO:0000256" key="1">
    <source>
        <dbReference type="SAM" id="MobiDB-lite"/>
    </source>
</evidence>
<dbReference type="Gene3D" id="1.20.1280.50">
    <property type="match status" value="1"/>
</dbReference>
<dbReference type="InterPro" id="IPR006652">
    <property type="entry name" value="Kelch_1"/>
</dbReference>
<dbReference type="AlphaFoldDB" id="A0AAD7LHK2"/>
<dbReference type="PANTHER" id="PTHR47712:SF1">
    <property type="entry name" value="OS09G0555300 PROTEIN"/>
    <property type="match status" value="1"/>
</dbReference>
<dbReference type="InterPro" id="IPR001810">
    <property type="entry name" value="F-box_dom"/>
</dbReference>
<reference evidence="3" key="1">
    <citation type="journal article" date="2023" name="Science">
        <title>Elucidation of the pathway for biosynthesis of saponin adjuvants from the soapbark tree.</title>
        <authorList>
            <person name="Reed J."/>
            <person name="Orme A."/>
            <person name="El-Demerdash A."/>
            <person name="Owen C."/>
            <person name="Martin L.B.B."/>
            <person name="Misra R.C."/>
            <person name="Kikuchi S."/>
            <person name="Rejzek M."/>
            <person name="Martin A.C."/>
            <person name="Harkess A."/>
            <person name="Leebens-Mack J."/>
            <person name="Louveau T."/>
            <person name="Stephenson M.J."/>
            <person name="Osbourn A."/>
        </authorList>
    </citation>
    <scope>NUCLEOTIDE SEQUENCE</scope>
    <source>
        <strain evidence="3">S10</strain>
    </source>
</reference>
<dbReference type="InterPro" id="IPR036047">
    <property type="entry name" value="F-box-like_dom_sf"/>
</dbReference>
<dbReference type="KEGG" id="qsa:O6P43_018784"/>
<evidence type="ECO:0000313" key="4">
    <source>
        <dbReference type="Proteomes" id="UP001163823"/>
    </source>
</evidence>
<dbReference type="SUPFAM" id="SSF117281">
    <property type="entry name" value="Kelch motif"/>
    <property type="match status" value="1"/>
</dbReference>
<evidence type="ECO:0000259" key="2">
    <source>
        <dbReference type="PROSITE" id="PS50181"/>
    </source>
</evidence>
<evidence type="ECO:0000313" key="3">
    <source>
        <dbReference type="EMBL" id="KAJ7957992.1"/>
    </source>
</evidence>
<dbReference type="PROSITE" id="PS50181">
    <property type="entry name" value="FBOX"/>
    <property type="match status" value="1"/>
</dbReference>
<dbReference type="Proteomes" id="UP001163823">
    <property type="component" value="Chromosome 8"/>
</dbReference>
<dbReference type="InterPro" id="IPR015915">
    <property type="entry name" value="Kelch-typ_b-propeller"/>
</dbReference>
<sequence length="591" mass="67872">MFFCLKRTVDRMFSDRLIGEEPIRQDFESLSVSKRLVRTVSQKLRKRNYRGGVEEEDTANGVSIRCLTLYSWGGGCKVGADTSDEFGDSSSRRRSSASDEAKGYKPICGTEEAAVDCFSYGVREKFWKKNSRKDFELEESIRNSRMHIFLPDDILEMCLVRLPLTSLMNARLVCKKWRHLTTTSRFLQLRREGWHQNPWLFLFGAVKDGFCSGEIHALDVSLDQWHRIDADILKGRFMFSVASIQDDIFIVGGCSSLTNFGKVDRSSLKTHKGVVVFSPLTKSWHKIPSMRYARSIPILGVSEVSLDFSTTNSHQNRQDRRFPRSRIGGVSDVYEDPHRLSLRRQYRTAFDENEASLLPHRKSYKFSRQKNDHSSSKGWKRFVLIVVGGLGSWDEPLDSAEIYDSVSNKWTDIQRLPIDFGVACSGVVCNRMFYVYSETDKLAAYDIEQGSWISFQTSPSPSRVHEYYPKLVSSNGRLFILSVSWCEGDGQIGRRNKAVRKVWELDLMYFTWTEVSVHPDAPMDWNAVFVGDRNLIFGVEMFKIFGQVLDFFTVYDVSNIQTNWTHISRSHITHELDASSCMTKSMAVLHL</sequence>
<dbReference type="Pfam" id="PF00646">
    <property type="entry name" value="F-box"/>
    <property type="match status" value="1"/>
</dbReference>
<feature type="region of interest" description="Disordered" evidence="1">
    <location>
        <begin position="84"/>
        <end position="103"/>
    </location>
</feature>
<comment type="caution">
    <text evidence="3">The sequence shown here is derived from an EMBL/GenBank/DDBJ whole genome shotgun (WGS) entry which is preliminary data.</text>
</comment>
<gene>
    <name evidence="3" type="ORF">O6P43_018784</name>
</gene>
<organism evidence="3 4">
    <name type="scientific">Quillaja saponaria</name>
    <name type="common">Soap bark tree</name>
    <dbReference type="NCBI Taxonomy" id="32244"/>
    <lineage>
        <taxon>Eukaryota</taxon>
        <taxon>Viridiplantae</taxon>
        <taxon>Streptophyta</taxon>
        <taxon>Embryophyta</taxon>
        <taxon>Tracheophyta</taxon>
        <taxon>Spermatophyta</taxon>
        <taxon>Magnoliopsida</taxon>
        <taxon>eudicotyledons</taxon>
        <taxon>Gunneridae</taxon>
        <taxon>Pentapetalae</taxon>
        <taxon>rosids</taxon>
        <taxon>fabids</taxon>
        <taxon>Fabales</taxon>
        <taxon>Quillajaceae</taxon>
        <taxon>Quillaja</taxon>
    </lineage>
</organism>